<keyword evidence="5" id="KW-1185">Reference proteome</keyword>
<dbReference type="PANTHER" id="PTHR30050:SF4">
    <property type="entry name" value="ATP-BINDING PROTEIN RV3427C IN INSERTION SEQUENCE-RELATED"/>
    <property type="match status" value="1"/>
</dbReference>
<gene>
    <name evidence="4" type="ORF">SAMN02745691_02449</name>
</gene>
<evidence type="ECO:0000259" key="3">
    <source>
        <dbReference type="Pfam" id="PF01695"/>
    </source>
</evidence>
<dbReference type="InterPro" id="IPR047661">
    <property type="entry name" value="IstB"/>
</dbReference>
<dbReference type="RefSeq" id="WP_073994673.1">
    <property type="nucleotide sequence ID" value="NZ_FQYT01000047.1"/>
</dbReference>
<dbReference type="Proteomes" id="UP000184342">
    <property type="component" value="Unassembled WGS sequence"/>
</dbReference>
<protein>
    <submittedName>
        <fullName evidence="4">DNA replication protein DnaC</fullName>
    </submittedName>
</protein>
<keyword evidence="2" id="KW-0067">ATP-binding</keyword>
<dbReference type="InterPro" id="IPR002611">
    <property type="entry name" value="IstB_ATP-bd"/>
</dbReference>
<evidence type="ECO:0000256" key="1">
    <source>
        <dbReference type="ARBA" id="ARBA00022741"/>
    </source>
</evidence>
<dbReference type="NCBIfam" id="NF038214">
    <property type="entry name" value="IS21_help_AAA"/>
    <property type="match status" value="1"/>
</dbReference>
<sequence length="259" mass="29476">MVRQVTIDKLHDMRLSVMADAFDTQCNDQTFGSLSFEDRFGMLVDKEWDKRKSTKLQKLIRTADFRYPNACVEDIEYHADRKLDKAQMLEFTAGRYISENHHIILKGASGNGKTYIACALGITACRNYVKVRYVRLPDLLNELAVAHGEGTFEKVIKSYQKVDLLILDEFLLSPLASDQARELLEIIESRTMRGSVIFCTQFEPGDWYGRIGTERDATVSEAIIDRIVHNSYEVMIDGRISMRERHGLKSSVKGCGAHA</sequence>
<dbReference type="InterPro" id="IPR028350">
    <property type="entry name" value="DNAC/IstB-like"/>
</dbReference>
<evidence type="ECO:0000313" key="4">
    <source>
        <dbReference type="EMBL" id="SHJ74510.1"/>
    </source>
</evidence>
<dbReference type="OrthoDB" id="9776217at2"/>
<dbReference type="GO" id="GO:0005524">
    <property type="term" value="F:ATP binding"/>
    <property type="evidence" value="ECO:0007669"/>
    <property type="project" value="UniProtKB-KW"/>
</dbReference>
<dbReference type="SUPFAM" id="SSF52540">
    <property type="entry name" value="P-loop containing nucleoside triphosphate hydrolases"/>
    <property type="match status" value="1"/>
</dbReference>
<dbReference type="PANTHER" id="PTHR30050">
    <property type="entry name" value="CHROMOSOMAL REPLICATION INITIATOR PROTEIN DNAA"/>
    <property type="match status" value="1"/>
</dbReference>
<dbReference type="CDD" id="cd00009">
    <property type="entry name" value="AAA"/>
    <property type="match status" value="1"/>
</dbReference>
<name>A0A1M6LTQ0_9FIRM</name>
<accession>A0A1M6LTQ0</accession>
<dbReference type="PIRSF" id="PIRSF003073">
    <property type="entry name" value="DNAC_TnpB_IstB"/>
    <property type="match status" value="1"/>
</dbReference>
<dbReference type="GO" id="GO:0006260">
    <property type="term" value="P:DNA replication"/>
    <property type="evidence" value="ECO:0007669"/>
    <property type="project" value="TreeGrafter"/>
</dbReference>
<dbReference type="Pfam" id="PF01695">
    <property type="entry name" value="IstB_IS21"/>
    <property type="match status" value="1"/>
</dbReference>
<feature type="domain" description="IstB-like ATP-binding" evidence="3">
    <location>
        <begin position="10"/>
        <end position="249"/>
    </location>
</feature>
<evidence type="ECO:0000313" key="5">
    <source>
        <dbReference type="Proteomes" id="UP000184342"/>
    </source>
</evidence>
<dbReference type="InterPro" id="IPR027417">
    <property type="entry name" value="P-loop_NTPase"/>
</dbReference>
<organism evidence="4 5">
    <name type="scientific">Parasporobacterium paucivorans DSM 15970</name>
    <dbReference type="NCBI Taxonomy" id="1122934"/>
    <lineage>
        <taxon>Bacteria</taxon>
        <taxon>Bacillati</taxon>
        <taxon>Bacillota</taxon>
        <taxon>Clostridia</taxon>
        <taxon>Lachnospirales</taxon>
        <taxon>Lachnospiraceae</taxon>
        <taxon>Parasporobacterium</taxon>
    </lineage>
</organism>
<dbReference type="Gene3D" id="3.40.50.300">
    <property type="entry name" value="P-loop containing nucleotide triphosphate hydrolases"/>
    <property type="match status" value="1"/>
</dbReference>
<dbReference type="AlphaFoldDB" id="A0A1M6LTQ0"/>
<keyword evidence="1" id="KW-0547">Nucleotide-binding</keyword>
<dbReference type="EMBL" id="FQYT01000047">
    <property type="protein sequence ID" value="SHJ74510.1"/>
    <property type="molecule type" value="Genomic_DNA"/>
</dbReference>
<dbReference type="STRING" id="1122934.SAMN02745691_02449"/>
<reference evidence="4 5" key="1">
    <citation type="submission" date="2016-11" db="EMBL/GenBank/DDBJ databases">
        <authorList>
            <person name="Jaros S."/>
            <person name="Januszkiewicz K."/>
            <person name="Wedrychowicz H."/>
        </authorList>
    </citation>
    <scope>NUCLEOTIDE SEQUENCE [LARGE SCALE GENOMIC DNA]</scope>
    <source>
        <strain evidence="4 5">DSM 15970</strain>
    </source>
</reference>
<proteinExistence type="predicted"/>
<evidence type="ECO:0000256" key="2">
    <source>
        <dbReference type="ARBA" id="ARBA00022840"/>
    </source>
</evidence>